<evidence type="ECO:0000313" key="1">
    <source>
        <dbReference type="EMBL" id="GEU81326.1"/>
    </source>
</evidence>
<comment type="caution">
    <text evidence="1">The sequence shown here is derived from an EMBL/GenBank/DDBJ whole genome shotgun (WGS) entry which is preliminary data.</text>
</comment>
<name>A0A6L2N544_TANCI</name>
<sequence>MPATPSPATVCIEKAAKKHDTLALVAHTSSSSTRSTPPYYVTHPPSMVDYDDDYQGDTFQNDPKDTLTSVMMLLARAITQPQMLEMMVELLEDHTTLKKSMPRISLFRKRLGMFKEIFELLHQEIIQMFGATIIVQKDEAKVILSNEQNDFLIADVAQIEEIKELSTKICMMVRIQPTNIDFNEGPSYDSTLTGHVKTPLTSFMDSLFSNSDHEQTCHEQPEMINFTTGSDQINSNIIFDDPNVEVNDGIIEHDKNAHDSFDNELEQLTRNAYKEAEKQQILTQKVKQPNVELTKLKKNEIVVIKLSNSVQALFMLGPKPLSVYDPQLKHGLGDLDATTQQNEILNDRLLKATLKHDAEKCVLMCSDSMNDDLTAEIEKVRRESIDARENFHKRIEILEYDVQRCQNQKS</sequence>
<protein>
    <submittedName>
        <fullName evidence="1">Uncharacterized protein</fullName>
    </submittedName>
</protein>
<dbReference type="AlphaFoldDB" id="A0A6L2N544"/>
<accession>A0A6L2N544</accession>
<reference evidence="1" key="1">
    <citation type="journal article" date="2019" name="Sci. Rep.">
        <title>Draft genome of Tanacetum cinerariifolium, the natural source of mosquito coil.</title>
        <authorList>
            <person name="Yamashiro T."/>
            <person name="Shiraishi A."/>
            <person name="Satake H."/>
            <person name="Nakayama K."/>
        </authorList>
    </citation>
    <scope>NUCLEOTIDE SEQUENCE</scope>
</reference>
<proteinExistence type="predicted"/>
<organism evidence="1">
    <name type="scientific">Tanacetum cinerariifolium</name>
    <name type="common">Dalmatian daisy</name>
    <name type="synonym">Chrysanthemum cinerariifolium</name>
    <dbReference type="NCBI Taxonomy" id="118510"/>
    <lineage>
        <taxon>Eukaryota</taxon>
        <taxon>Viridiplantae</taxon>
        <taxon>Streptophyta</taxon>
        <taxon>Embryophyta</taxon>
        <taxon>Tracheophyta</taxon>
        <taxon>Spermatophyta</taxon>
        <taxon>Magnoliopsida</taxon>
        <taxon>eudicotyledons</taxon>
        <taxon>Gunneridae</taxon>
        <taxon>Pentapetalae</taxon>
        <taxon>asterids</taxon>
        <taxon>campanulids</taxon>
        <taxon>Asterales</taxon>
        <taxon>Asteraceae</taxon>
        <taxon>Asteroideae</taxon>
        <taxon>Anthemideae</taxon>
        <taxon>Anthemidinae</taxon>
        <taxon>Tanacetum</taxon>
    </lineage>
</organism>
<dbReference type="EMBL" id="BKCJ010008257">
    <property type="protein sequence ID" value="GEU81326.1"/>
    <property type="molecule type" value="Genomic_DNA"/>
</dbReference>
<gene>
    <name evidence="1" type="ORF">Tci_053304</name>
</gene>